<dbReference type="Proteomes" id="UP000223793">
    <property type="component" value="Segment"/>
</dbReference>
<reference evidence="2" key="1">
    <citation type="submission" date="2015-07" db="EMBL/GenBank/DDBJ databases">
        <title>Complete genome sequence of Roseophage RDJL phage 2, a siphovirus infects Roseobacter denitrificans OCh114.</title>
        <authorList>
            <person name="Liang Y."/>
            <person name="Zhang Y."/>
            <person name="Zhou C."/>
            <person name="Chen Z."/>
            <person name="Yang S."/>
        </authorList>
    </citation>
    <scope>NUCLEOTIDE SEQUENCE [LARGE SCALE GENOMIC DNA]</scope>
</reference>
<dbReference type="OrthoDB" id="34923at10239"/>
<name>A0A0K0PVJ2_9CAUD</name>
<organism evidence="1 2">
    <name type="scientific">Roseobacter phage RDJL Phi 2</name>
    <dbReference type="NCBI Taxonomy" id="1682380"/>
    <lineage>
        <taxon>Viruses</taxon>
        <taxon>Duplodnaviria</taxon>
        <taxon>Heunggongvirae</taxon>
        <taxon>Uroviricota</taxon>
        <taxon>Caudoviricetes</taxon>
        <taxon>Xiamenvirus</taxon>
        <taxon>Xiamenvirus RDJL2</taxon>
    </lineage>
</organism>
<dbReference type="Pfam" id="PF22745">
    <property type="entry name" value="Nlig-Ia"/>
    <property type="match status" value="1"/>
</dbReference>
<proteinExistence type="predicted"/>
<dbReference type="EMBL" id="KT266805">
    <property type="protein sequence ID" value="AKQ75835.1"/>
    <property type="molecule type" value="Genomic_DNA"/>
</dbReference>
<evidence type="ECO:0000313" key="1">
    <source>
        <dbReference type="EMBL" id="AKQ75835.1"/>
    </source>
</evidence>
<evidence type="ECO:0000313" key="2">
    <source>
        <dbReference type="Proteomes" id="UP000223793"/>
    </source>
</evidence>
<keyword evidence="2" id="KW-1185">Reference proteome</keyword>
<accession>A0A0K0PVJ2</accession>
<sequence length="126" mass="14206">MPELSIDLKARQVIMASWLYYEMNVSVMPDAEFDSLCQQVAAELEWFDAMGECGISPIRRVQLGEPDALKASGHHIKVTQASIGGAVAWYNYRRRRAFMKEPDLTGFEPVTIPEFDEPVLMRGLLG</sequence>
<protein>
    <submittedName>
        <fullName evidence="1">Uncharacterized protein</fullName>
    </submittedName>
</protein>
<gene>
    <name evidence="1" type="ORF">RDJLphi2_gp45</name>
</gene>